<evidence type="ECO:0000256" key="7">
    <source>
        <dbReference type="ARBA" id="ARBA00022801"/>
    </source>
</evidence>
<keyword evidence="5" id="KW-0964">Secreted</keyword>
<keyword evidence="13" id="KW-1185">Reference proteome</keyword>
<dbReference type="GO" id="GO:0005576">
    <property type="term" value="C:extracellular region"/>
    <property type="evidence" value="ECO:0007669"/>
    <property type="project" value="UniProtKB-SubCell"/>
</dbReference>
<evidence type="ECO:0000256" key="9">
    <source>
        <dbReference type="ARBA" id="ARBA00047928"/>
    </source>
</evidence>
<dbReference type="PANTHER" id="PTHR31321:SF127">
    <property type="entry name" value="PECTINESTERASE"/>
    <property type="match status" value="1"/>
</dbReference>
<dbReference type="UniPathway" id="UPA00545">
    <property type="reaction ID" value="UER00823"/>
</dbReference>
<evidence type="ECO:0000256" key="8">
    <source>
        <dbReference type="ARBA" id="ARBA00023085"/>
    </source>
</evidence>
<dbReference type="EMBL" id="NAJQ01000722">
    <property type="protein sequence ID" value="TKA65565.1"/>
    <property type="molecule type" value="Genomic_DNA"/>
</dbReference>
<dbReference type="AlphaFoldDB" id="A0A4U0WV27"/>
<comment type="caution">
    <text evidence="12">The sequence shown here is derived from an EMBL/GenBank/DDBJ whole genome shotgun (WGS) entry which is preliminary data.</text>
</comment>
<protein>
    <recommendedName>
        <fullName evidence="4">pectinesterase</fullName>
        <ecNumber evidence="4">3.1.1.11</ecNumber>
    </recommendedName>
</protein>
<dbReference type="STRING" id="329884.A0A4U0WV27"/>
<name>A0A4U0WV27_9PEZI</name>
<dbReference type="PANTHER" id="PTHR31321">
    <property type="entry name" value="ACYL-COA THIOESTER HYDROLASE YBHC-RELATED"/>
    <property type="match status" value="1"/>
</dbReference>
<evidence type="ECO:0000256" key="4">
    <source>
        <dbReference type="ARBA" id="ARBA00013229"/>
    </source>
</evidence>
<feature type="chain" id="PRO_5020225624" description="pectinesterase" evidence="10">
    <location>
        <begin position="23"/>
        <end position="336"/>
    </location>
</feature>
<dbReference type="InterPro" id="IPR011050">
    <property type="entry name" value="Pectin_lyase_fold/virulence"/>
</dbReference>
<evidence type="ECO:0000256" key="3">
    <source>
        <dbReference type="ARBA" id="ARBA00008891"/>
    </source>
</evidence>
<dbReference type="FunFam" id="2.160.20.10:FF:000014">
    <property type="entry name" value="Pectinesterase"/>
    <property type="match status" value="1"/>
</dbReference>
<dbReference type="EC" id="3.1.1.11" evidence="4"/>
<dbReference type="OrthoDB" id="2019149at2759"/>
<dbReference type="GO" id="GO:0045490">
    <property type="term" value="P:pectin catabolic process"/>
    <property type="evidence" value="ECO:0007669"/>
    <property type="project" value="UniProtKB-UniPathway"/>
</dbReference>
<dbReference type="InterPro" id="IPR012334">
    <property type="entry name" value="Pectin_lyas_fold"/>
</dbReference>
<evidence type="ECO:0000313" key="12">
    <source>
        <dbReference type="EMBL" id="TKA65565.1"/>
    </source>
</evidence>
<dbReference type="PROSITE" id="PS51257">
    <property type="entry name" value="PROKAR_LIPOPROTEIN"/>
    <property type="match status" value="1"/>
</dbReference>
<evidence type="ECO:0000256" key="5">
    <source>
        <dbReference type="ARBA" id="ARBA00022525"/>
    </source>
</evidence>
<gene>
    <name evidence="12" type="ORF">B0A55_10433</name>
</gene>
<evidence type="ECO:0000313" key="13">
    <source>
        <dbReference type="Proteomes" id="UP000309340"/>
    </source>
</evidence>
<dbReference type="SUPFAM" id="SSF51126">
    <property type="entry name" value="Pectin lyase-like"/>
    <property type="match status" value="1"/>
</dbReference>
<organism evidence="12 13">
    <name type="scientific">Friedmanniomyces simplex</name>
    <dbReference type="NCBI Taxonomy" id="329884"/>
    <lineage>
        <taxon>Eukaryota</taxon>
        <taxon>Fungi</taxon>
        <taxon>Dikarya</taxon>
        <taxon>Ascomycota</taxon>
        <taxon>Pezizomycotina</taxon>
        <taxon>Dothideomycetes</taxon>
        <taxon>Dothideomycetidae</taxon>
        <taxon>Mycosphaerellales</taxon>
        <taxon>Teratosphaeriaceae</taxon>
        <taxon>Friedmanniomyces</taxon>
    </lineage>
</organism>
<evidence type="ECO:0000256" key="6">
    <source>
        <dbReference type="ARBA" id="ARBA00022729"/>
    </source>
</evidence>
<dbReference type="Proteomes" id="UP000309340">
    <property type="component" value="Unassembled WGS sequence"/>
</dbReference>
<sequence>MYTFRSVLYLACLALACGGAVGRNTAPSGALIVGKTGHYSTIQKAVNALSTSSSSAQSIFIQPGTYQEQVYIQKLAGPLTIYGSTSEASSYTDNQVTITASHALSGESNDDATATLRVWTSNFKMYNVNVKNTYGYAAKNGQALALSASAKDQGYYGCGFYGYQDTVLAETGTQLYAKCYLEGSVDFIFGQTAQAWFDSCHIGVLATSSYGTVTASGRTSADSGYYVINNSTIAAASGQSVAKGSYYLGRPWGDYARVIFQLTSMTNVVNPAGWIEWSSSSPQTDHVTFGEYDDSGDGAKGTRASFATKLSQPVSITQVLGSGYEGASWVDTSYIS</sequence>
<keyword evidence="6 10" id="KW-0732">Signal</keyword>
<dbReference type="InterPro" id="IPR000070">
    <property type="entry name" value="Pectinesterase_cat"/>
</dbReference>
<feature type="signal peptide" evidence="10">
    <location>
        <begin position="1"/>
        <end position="22"/>
    </location>
</feature>
<comment type="subcellular location">
    <subcellularLocation>
        <location evidence="1">Secreted</location>
    </subcellularLocation>
</comment>
<comment type="similarity">
    <text evidence="3">Belongs to the pectinesterase family.</text>
</comment>
<comment type="catalytic activity">
    <reaction evidence="9">
        <text>[(1-&gt;4)-alpha-D-galacturonosyl methyl ester](n) + n H2O = [(1-&gt;4)-alpha-D-galacturonosyl](n) + n methanol + n H(+)</text>
        <dbReference type="Rhea" id="RHEA:22380"/>
        <dbReference type="Rhea" id="RHEA-COMP:14570"/>
        <dbReference type="Rhea" id="RHEA-COMP:14573"/>
        <dbReference type="ChEBI" id="CHEBI:15377"/>
        <dbReference type="ChEBI" id="CHEBI:15378"/>
        <dbReference type="ChEBI" id="CHEBI:17790"/>
        <dbReference type="ChEBI" id="CHEBI:140522"/>
        <dbReference type="ChEBI" id="CHEBI:140523"/>
        <dbReference type="EC" id="3.1.1.11"/>
    </reaction>
</comment>
<keyword evidence="8" id="KW-0063">Aspartyl esterase</keyword>
<dbReference type="GO" id="GO:0042545">
    <property type="term" value="P:cell wall modification"/>
    <property type="evidence" value="ECO:0007669"/>
    <property type="project" value="InterPro"/>
</dbReference>
<evidence type="ECO:0000256" key="2">
    <source>
        <dbReference type="ARBA" id="ARBA00005184"/>
    </source>
</evidence>
<feature type="domain" description="Pectinesterase catalytic" evidence="11">
    <location>
        <begin position="36"/>
        <end position="301"/>
    </location>
</feature>
<evidence type="ECO:0000259" key="11">
    <source>
        <dbReference type="Pfam" id="PF01095"/>
    </source>
</evidence>
<proteinExistence type="inferred from homology"/>
<keyword evidence="7" id="KW-0378">Hydrolase</keyword>
<accession>A0A4U0WV27</accession>
<dbReference type="Pfam" id="PF01095">
    <property type="entry name" value="Pectinesterase"/>
    <property type="match status" value="1"/>
</dbReference>
<comment type="pathway">
    <text evidence="2">Glycan metabolism; pectin degradation; 2-dehydro-3-deoxy-D-gluconate from pectin: step 1/5.</text>
</comment>
<dbReference type="GO" id="GO:0030599">
    <property type="term" value="F:pectinesterase activity"/>
    <property type="evidence" value="ECO:0007669"/>
    <property type="project" value="UniProtKB-EC"/>
</dbReference>
<reference evidence="12 13" key="1">
    <citation type="submission" date="2017-03" db="EMBL/GenBank/DDBJ databases">
        <title>Genomes of endolithic fungi from Antarctica.</title>
        <authorList>
            <person name="Coleine C."/>
            <person name="Masonjones S."/>
            <person name="Stajich J.E."/>
        </authorList>
    </citation>
    <scope>NUCLEOTIDE SEQUENCE [LARGE SCALE GENOMIC DNA]</scope>
    <source>
        <strain evidence="12 13">CCFEE 5184</strain>
    </source>
</reference>
<evidence type="ECO:0000256" key="10">
    <source>
        <dbReference type="SAM" id="SignalP"/>
    </source>
</evidence>
<dbReference type="Gene3D" id="2.160.20.10">
    <property type="entry name" value="Single-stranded right-handed beta-helix, Pectin lyase-like"/>
    <property type="match status" value="1"/>
</dbReference>
<evidence type="ECO:0000256" key="1">
    <source>
        <dbReference type="ARBA" id="ARBA00004613"/>
    </source>
</evidence>